<dbReference type="CDD" id="cd07722">
    <property type="entry name" value="LACTB2-like_MBL-fold"/>
    <property type="match status" value="1"/>
</dbReference>
<evidence type="ECO:0000313" key="7">
    <source>
        <dbReference type="Proteomes" id="UP001190700"/>
    </source>
</evidence>
<evidence type="ECO:0000256" key="3">
    <source>
        <dbReference type="ARBA" id="ARBA00022801"/>
    </source>
</evidence>
<dbReference type="SMART" id="SM00849">
    <property type="entry name" value="Lactamase_B"/>
    <property type="match status" value="1"/>
</dbReference>
<gene>
    <name evidence="6" type="ORF">CYMTET_46420</name>
</gene>
<dbReference type="Gene3D" id="3.60.15.10">
    <property type="entry name" value="Ribonuclease Z/Hydroxyacylglutathione hydrolase-like"/>
    <property type="match status" value="1"/>
</dbReference>
<dbReference type="Gene3D" id="1.10.10.10">
    <property type="entry name" value="Winged helix-like DNA-binding domain superfamily/Winged helix DNA-binding domain"/>
    <property type="match status" value="1"/>
</dbReference>
<dbReference type="SUPFAM" id="SSF56281">
    <property type="entry name" value="Metallo-hydrolase/oxidoreductase"/>
    <property type="match status" value="1"/>
</dbReference>
<protein>
    <recommendedName>
        <fullName evidence="5">Metallo-beta-lactamase domain-containing protein</fullName>
    </recommendedName>
</protein>
<proteinExistence type="inferred from homology"/>
<dbReference type="InterPro" id="IPR047921">
    <property type="entry name" value="LACTB2-like_MBL-fold"/>
</dbReference>
<dbReference type="Proteomes" id="UP001190700">
    <property type="component" value="Unassembled WGS sequence"/>
</dbReference>
<organism evidence="6 7">
    <name type="scientific">Cymbomonas tetramitiformis</name>
    <dbReference type="NCBI Taxonomy" id="36881"/>
    <lineage>
        <taxon>Eukaryota</taxon>
        <taxon>Viridiplantae</taxon>
        <taxon>Chlorophyta</taxon>
        <taxon>Pyramimonadophyceae</taxon>
        <taxon>Pyramimonadales</taxon>
        <taxon>Pyramimonadaceae</taxon>
        <taxon>Cymbomonas</taxon>
    </lineage>
</organism>
<feature type="domain" description="Metallo-beta-lactamase" evidence="5">
    <location>
        <begin position="65"/>
        <end position="229"/>
    </location>
</feature>
<dbReference type="InterPro" id="IPR050662">
    <property type="entry name" value="Sec-metab_biosynth-thioest"/>
</dbReference>
<accession>A0AAE0EX35</accession>
<name>A0AAE0EX35_9CHLO</name>
<evidence type="ECO:0000256" key="4">
    <source>
        <dbReference type="ARBA" id="ARBA00022833"/>
    </source>
</evidence>
<evidence type="ECO:0000313" key="6">
    <source>
        <dbReference type="EMBL" id="KAK3243951.1"/>
    </source>
</evidence>
<dbReference type="EMBL" id="LGRX02032492">
    <property type="protein sequence ID" value="KAK3243951.1"/>
    <property type="molecule type" value="Genomic_DNA"/>
</dbReference>
<dbReference type="PANTHER" id="PTHR23131:SF0">
    <property type="entry name" value="ENDORIBONUCLEASE LACTB2"/>
    <property type="match status" value="1"/>
</dbReference>
<dbReference type="PANTHER" id="PTHR23131">
    <property type="entry name" value="ENDORIBONUCLEASE LACTB2"/>
    <property type="match status" value="1"/>
</dbReference>
<evidence type="ECO:0000259" key="5">
    <source>
        <dbReference type="SMART" id="SM00849"/>
    </source>
</evidence>
<dbReference type="AlphaFoldDB" id="A0AAE0EX35"/>
<sequence length="320" mass="35624">MANADTYVASFFGSSRYFLHAQLATWQNWFFTPAVKLTKLGPYDYLSPVVIRVLGGNPGAFTLQGTNTYIIGSGTERIIIDTGEGATGYHDNLLAALKEHHVSSITDILLTHWHPDHTGGVHSIRRTFPAARVWKRARPGGEDQYDRNGPFQNIEDGQCFATSGATLRALFSPGHADDHMSFILEEEGNAFSGDNVLGEGTSVFEDFHQYMASLQRLRDCKPRLIYPSHGPVIEDAMDRVDAYIKHRMDREAQILKAMQDAPGDDFTIREVTAKVYEGYPYFAQLAAAHNTNSQMQKLCKDGKIMLSCEAGLFTGILHLF</sequence>
<reference evidence="6 7" key="1">
    <citation type="journal article" date="2015" name="Genome Biol. Evol.">
        <title>Comparative Genomics of a Bacterivorous Green Alga Reveals Evolutionary Causalities and Consequences of Phago-Mixotrophic Mode of Nutrition.</title>
        <authorList>
            <person name="Burns J.A."/>
            <person name="Paasch A."/>
            <person name="Narechania A."/>
            <person name="Kim E."/>
        </authorList>
    </citation>
    <scope>NUCLEOTIDE SEQUENCE [LARGE SCALE GENOMIC DNA]</scope>
    <source>
        <strain evidence="6 7">PLY_AMNH</strain>
    </source>
</reference>
<keyword evidence="7" id="KW-1185">Reference proteome</keyword>
<evidence type="ECO:0000256" key="2">
    <source>
        <dbReference type="ARBA" id="ARBA00022723"/>
    </source>
</evidence>
<dbReference type="InterPro" id="IPR036866">
    <property type="entry name" value="RibonucZ/Hydroxyglut_hydro"/>
</dbReference>
<dbReference type="GO" id="GO:0044550">
    <property type="term" value="P:secondary metabolite biosynthetic process"/>
    <property type="evidence" value="ECO:0007669"/>
    <property type="project" value="TreeGrafter"/>
</dbReference>
<evidence type="ECO:0000256" key="1">
    <source>
        <dbReference type="ARBA" id="ARBA00007749"/>
    </source>
</evidence>
<dbReference type="GO" id="GO:0046872">
    <property type="term" value="F:metal ion binding"/>
    <property type="evidence" value="ECO:0007669"/>
    <property type="project" value="UniProtKB-KW"/>
</dbReference>
<keyword evidence="3" id="KW-0378">Hydrolase</keyword>
<dbReference type="InterPro" id="IPR001279">
    <property type="entry name" value="Metallo-B-lactamas"/>
</dbReference>
<keyword evidence="4" id="KW-0862">Zinc</keyword>
<dbReference type="GO" id="GO:0016787">
    <property type="term" value="F:hydrolase activity"/>
    <property type="evidence" value="ECO:0007669"/>
    <property type="project" value="UniProtKB-KW"/>
</dbReference>
<dbReference type="Pfam" id="PF00753">
    <property type="entry name" value="Lactamase_B"/>
    <property type="match status" value="1"/>
</dbReference>
<comment type="similarity">
    <text evidence="1">Belongs to the metallo-beta-lactamase superfamily.</text>
</comment>
<dbReference type="InterPro" id="IPR036388">
    <property type="entry name" value="WH-like_DNA-bd_sf"/>
</dbReference>
<dbReference type="FunFam" id="3.60.15.10:FF:000041">
    <property type="entry name" value="Metallo-beta-lactamase domain protein"/>
    <property type="match status" value="1"/>
</dbReference>
<comment type="caution">
    <text evidence="6">The sequence shown here is derived from an EMBL/GenBank/DDBJ whole genome shotgun (WGS) entry which is preliminary data.</text>
</comment>
<keyword evidence="2" id="KW-0479">Metal-binding</keyword>